<organism evidence="5 6">
    <name type="scientific">Nanobdella aerobiophila</name>
    <dbReference type="NCBI Taxonomy" id="2586965"/>
    <lineage>
        <taxon>Archaea</taxon>
        <taxon>Nanobdellota</taxon>
        <taxon>Nanobdellia</taxon>
        <taxon>Nanobdellales</taxon>
        <taxon>Nanobdellaceae</taxon>
        <taxon>Nanobdella</taxon>
    </lineage>
</organism>
<feature type="binding site" evidence="4">
    <location>
        <position position="60"/>
    </location>
    <ligand>
        <name>Zn(2+)</name>
        <dbReference type="ChEBI" id="CHEBI:29105"/>
    </ligand>
</feature>
<dbReference type="EMBL" id="AP019769">
    <property type="protein sequence ID" value="BBL45787.1"/>
    <property type="molecule type" value="Genomic_DNA"/>
</dbReference>
<evidence type="ECO:0000256" key="3">
    <source>
        <dbReference type="ARBA" id="ARBA00023274"/>
    </source>
</evidence>
<dbReference type="HAMAP" id="MF_00327">
    <property type="entry name" value="Ribosomal_eL43"/>
    <property type="match status" value="1"/>
</dbReference>
<dbReference type="Pfam" id="PF01780">
    <property type="entry name" value="Ribosomal_L37ae"/>
    <property type="match status" value="1"/>
</dbReference>
<reference evidence="6" key="1">
    <citation type="journal article" date="2022" name="Int. J. Syst. Evol. Microbiol.">
        <title>Nanobdella aerobiophila gen. nov., sp. nov., a thermoacidophilic, obligate ectosymbiotic archaeon, and proposal of Nanobdellaceae fam. nov., Nanobdellales ord. nov. and Nanobdellia class. nov.</title>
        <authorList>
            <person name="Kato S."/>
            <person name="Ogasawara A."/>
            <person name="Itoh T."/>
            <person name="Sakai H.D."/>
            <person name="Shimizu M."/>
            <person name="Yuki M."/>
            <person name="Kaneko M."/>
            <person name="Takashina T."/>
            <person name="Ohkuma M."/>
        </authorList>
    </citation>
    <scope>NUCLEOTIDE SEQUENCE [LARGE SCALE GENOMIC DNA]</scope>
    <source>
        <strain evidence="6">MJ1</strain>
    </source>
</reference>
<comment type="similarity">
    <text evidence="4">Belongs to the eukaryotic ribosomal protein eL43 family. Putative zinc-binding subfamily.</text>
</comment>
<dbReference type="InterPro" id="IPR011332">
    <property type="entry name" value="Ribosomal_zn-bd"/>
</dbReference>
<dbReference type="RefSeq" id="WP_258393098.1">
    <property type="nucleotide sequence ID" value="NZ_AP019769.1"/>
</dbReference>
<dbReference type="GeneID" id="74568585"/>
<evidence type="ECO:0000313" key="5">
    <source>
        <dbReference type="EMBL" id="BBL45787.1"/>
    </source>
</evidence>
<keyword evidence="4" id="KW-0699">rRNA-binding</keyword>
<comment type="function">
    <text evidence="4">Binds to the 23S rRNA.</text>
</comment>
<dbReference type="GO" id="GO:0005840">
    <property type="term" value="C:ribosome"/>
    <property type="evidence" value="ECO:0007669"/>
    <property type="project" value="UniProtKB-KW"/>
</dbReference>
<dbReference type="InterPro" id="IPR011331">
    <property type="entry name" value="Ribosomal_eL37/eL43"/>
</dbReference>
<accession>A0A915SAI2</accession>
<dbReference type="PANTHER" id="PTHR48129">
    <property type="entry name" value="60S RIBOSOMAL PROTEIN L37A"/>
    <property type="match status" value="1"/>
</dbReference>
<name>A0A915SAI2_9ARCH</name>
<keyword evidence="2 4" id="KW-0689">Ribosomal protein</keyword>
<evidence type="ECO:0000256" key="2">
    <source>
        <dbReference type="ARBA" id="ARBA00022980"/>
    </source>
</evidence>
<keyword evidence="4" id="KW-0479">Metal-binding</keyword>
<feature type="binding site" evidence="4">
    <location>
        <position position="39"/>
    </location>
    <ligand>
        <name>Zn(2+)</name>
        <dbReference type="ChEBI" id="CHEBI:29105"/>
    </ligand>
</feature>
<dbReference type="Proteomes" id="UP001055553">
    <property type="component" value="Chromosome"/>
</dbReference>
<sequence length="71" mass="8260">MSHTQILKSTGRFGARYGKSIREALLDIEKNYRNKRNKCPYCNYYSVKRVAYGIWSCKHCGKVFTGKAYSI</sequence>
<feature type="binding site" evidence="4">
    <location>
        <position position="42"/>
    </location>
    <ligand>
        <name>Zn(2+)</name>
        <dbReference type="ChEBI" id="CHEBI:29105"/>
    </ligand>
</feature>
<gene>
    <name evidence="4" type="primary">rpl37ae</name>
    <name evidence="5" type="ORF">MJ1_0642</name>
</gene>
<dbReference type="GO" id="GO:0008270">
    <property type="term" value="F:zinc ion binding"/>
    <property type="evidence" value="ECO:0007669"/>
    <property type="project" value="UniProtKB-UniRule"/>
</dbReference>
<dbReference type="InterPro" id="IPR050522">
    <property type="entry name" value="Ribosomal_protein_eL43"/>
</dbReference>
<dbReference type="GO" id="GO:0006412">
    <property type="term" value="P:translation"/>
    <property type="evidence" value="ECO:0007669"/>
    <property type="project" value="UniProtKB-UniRule"/>
</dbReference>
<comment type="cofactor">
    <cofactor evidence="4">
        <name>Zn(2+)</name>
        <dbReference type="ChEBI" id="CHEBI:29105"/>
    </cofactor>
    <text evidence="4">Binds 1 zinc ion per subunit.</text>
</comment>
<protein>
    <recommendedName>
        <fullName evidence="4">Large ribosomal subunit protein eL43</fullName>
    </recommendedName>
</protein>
<dbReference type="AlphaFoldDB" id="A0A915SAI2"/>
<dbReference type="InterPro" id="IPR002674">
    <property type="entry name" value="Ribosomal_eL43"/>
</dbReference>
<proteinExistence type="inferred from homology"/>
<evidence type="ECO:0000256" key="4">
    <source>
        <dbReference type="HAMAP-Rule" id="MF_00327"/>
    </source>
</evidence>
<keyword evidence="4" id="KW-0863">Zinc-finger</keyword>
<dbReference type="GO" id="GO:0070180">
    <property type="term" value="F:large ribosomal subunit rRNA binding"/>
    <property type="evidence" value="ECO:0007669"/>
    <property type="project" value="UniProtKB-UniRule"/>
</dbReference>
<dbReference type="GO" id="GO:1990904">
    <property type="term" value="C:ribonucleoprotein complex"/>
    <property type="evidence" value="ECO:0007669"/>
    <property type="project" value="UniProtKB-KW"/>
</dbReference>
<keyword evidence="3 4" id="KW-0687">Ribonucleoprotein</keyword>
<dbReference type="GO" id="GO:0003735">
    <property type="term" value="F:structural constituent of ribosome"/>
    <property type="evidence" value="ECO:0007669"/>
    <property type="project" value="InterPro"/>
</dbReference>
<feature type="binding site" evidence="4">
    <location>
        <position position="57"/>
    </location>
    <ligand>
        <name>Zn(2+)</name>
        <dbReference type="ChEBI" id="CHEBI:29105"/>
    </ligand>
</feature>
<keyword evidence="6" id="KW-1185">Reference proteome</keyword>
<comment type="subunit">
    <text evidence="4">Part of the 50S ribosomal subunit.</text>
</comment>
<dbReference type="Gene3D" id="2.20.25.30">
    <property type="match status" value="1"/>
</dbReference>
<keyword evidence="1 4" id="KW-0694">RNA-binding</keyword>
<evidence type="ECO:0000256" key="1">
    <source>
        <dbReference type="ARBA" id="ARBA00022884"/>
    </source>
</evidence>
<keyword evidence="4" id="KW-0862">Zinc</keyword>
<dbReference type="KEGG" id="naer:MJ1_0642"/>
<evidence type="ECO:0000313" key="6">
    <source>
        <dbReference type="Proteomes" id="UP001055553"/>
    </source>
</evidence>
<dbReference type="SUPFAM" id="SSF57829">
    <property type="entry name" value="Zn-binding ribosomal proteins"/>
    <property type="match status" value="1"/>
</dbReference>
<feature type="zinc finger region" description="C4-type" evidence="4">
    <location>
        <begin position="39"/>
        <end position="60"/>
    </location>
</feature>
<dbReference type="PANTHER" id="PTHR48129:SF1">
    <property type="entry name" value="LARGE RIBOSOMAL SUBUNIT PROTEIN EL43"/>
    <property type="match status" value="1"/>
</dbReference>